<comment type="caution">
    <text evidence="2">The sequence shown here is derived from an EMBL/GenBank/DDBJ whole genome shotgun (WGS) entry which is preliminary data.</text>
</comment>
<name>A0ABT8SCR7_9BURK</name>
<evidence type="ECO:0000313" key="3">
    <source>
        <dbReference type="Proteomes" id="UP001169027"/>
    </source>
</evidence>
<protein>
    <submittedName>
        <fullName evidence="2">Uncharacterized protein</fullName>
    </submittedName>
</protein>
<proteinExistence type="predicted"/>
<feature type="compositionally biased region" description="Low complexity" evidence="1">
    <location>
        <begin position="74"/>
        <end position="96"/>
    </location>
</feature>
<keyword evidence="3" id="KW-1185">Reference proteome</keyword>
<gene>
    <name evidence="2" type="ORF">Q2T77_27915</name>
</gene>
<reference evidence="2" key="1">
    <citation type="submission" date="2023-06" db="EMBL/GenBank/DDBJ databases">
        <authorList>
            <person name="Jiang Y."/>
            <person name="Liu Q."/>
        </authorList>
    </citation>
    <scope>NUCLEOTIDE SEQUENCE</scope>
    <source>
        <strain evidence="2">CGMCC 1.12090</strain>
    </source>
</reference>
<accession>A0ABT8SCR7</accession>
<sequence length="163" mass="16915">MILVKTEAGQRVLKDRSVALTPRQRTAFILCDGKRSVGDVLEAGMGVSREEIDQMIAQGLLALVGEASAPAIPAAPAGAASPAPAPAPVVAAPTAGRSDQQRYKDAYPIATQLTGSLGLRGFRLNLSVEGTANYEQLLELFPKIQAAVGPDKAAALERALRGA</sequence>
<organism evidence="2 3">
    <name type="scientific">Variovorax ginsengisoli</name>
    <dbReference type="NCBI Taxonomy" id="363844"/>
    <lineage>
        <taxon>Bacteria</taxon>
        <taxon>Pseudomonadati</taxon>
        <taxon>Pseudomonadota</taxon>
        <taxon>Betaproteobacteria</taxon>
        <taxon>Burkholderiales</taxon>
        <taxon>Comamonadaceae</taxon>
        <taxon>Variovorax</taxon>
    </lineage>
</organism>
<evidence type="ECO:0000256" key="1">
    <source>
        <dbReference type="SAM" id="MobiDB-lite"/>
    </source>
</evidence>
<feature type="region of interest" description="Disordered" evidence="1">
    <location>
        <begin position="74"/>
        <end position="98"/>
    </location>
</feature>
<dbReference type="RefSeq" id="WP_301814056.1">
    <property type="nucleotide sequence ID" value="NZ_JAUJZH010000025.1"/>
</dbReference>
<dbReference type="Proteomes" id="UP001169027">
    <property type="component" value="Unassembled WGS sequence"/>
</dbReference>
<evidence type="ECO:0000313" key="2">
    <source>
        <dbReference type="EMBL" id="MDO1536119.1"/>
    </source>
</evidence>
<dbReference type="EMBL" id="JAUKVY010000025">
    <property type="protein sequence ID" value="MDO1536119.1"/>
    <property type="molecule type" value="Genomic_DNA"/>
</dbReference>